<gene>
    <name evidence="6" type="ordered locus">Caur_1536</name>
</gene>
<dbReference type="FunCoup" id="A9WAX4">
    <property type="interactions" value="76"/>
</dbReference>
<dbReference type="GO" id="GO:0004558">
    <property type="term" value="F:alpha-1,4-glucosidase activity"/>
    <property type="evidence" value="ECO:0007669"/>
    <property type="project" value="InterPro"/>
</dbReference>
<dbReference type="CDD" id="cd11338">
    <property type="entry name" value="AmyAc_CMD"/>
    <property type="match status" value="1"/>
</dbReference>
<dbReference type="InterPro" id="IPR004185">
    <property type="entry name" value="Glyco_hydro_13_lg-like_dom"/>
</dbReference>
<dbReference type="InterPro" id="IPR006047">
    <property type="entry name" value="GH13_cat_dom"/>
</dbReference>
<dbReference type="CDD" id="cd02857">
    <property type="entry name" value="E_set_CDase_PDE_N"/>
    <property type="match status" value="1"/>
</dbReference>
<dbReference type="Gene3D" id="2.60.40.1180">
    <property type="entry name" value="Golgi alpha-mannosidase II"/>
    <property type="match status" value="1"/>
</dbReference>
<dbReference type="EnsemblBacteria" id="ABY34755">
    <property type="protein sequence ID" value="ABY34755"/>
    <property type="gene ID" value="Caur_1536"/>
</dbReference>
<dbReference type="PATRIC" id="fig|324602.8.peg.1746"/>
<dbReference type="InterPro" id="IPR017853">
    <property type="entry name" value="GH"/>
</dbReference>
<dbReference type="Gene3D" id="3.20.20.80">
    <property type="entry name" value="Glycosidases"/>
    <property type="match status" value="1"/>
</dbReference>
<dbReference type="InterPro" id="IPR017069">
    <property type="entry name" value="MalZ"/>
</dbReference>
<feature type="site" description="Transition state stabilizer" evidence="4">
    <location>
        <position position="450"/>
    </location>
</feature>
<dbReference type="Proteomes" id="UP000002008">
    <property type="component" value="Chromosome"/>
</dbReference>
<evidence type="ECO:0000313" key="6">
    <source>
        <dbReference type="EMBL" id="ABY34755.1"/>
    </source>
</evidence>
<keyword evidence="7" id="KW-1185">Reference proteome</keyword>
<dbReference type="InParanoid" id="A9WAX4"/>
<keyword evidence="2" id="KW-0326">Glycosidase</keyword>
<dbReference type="eggNOG" id="COG0366">
    <property type="taxonomic scope" value="Bacteria"/>
</dbReference>
<organism evidence="6 7">
    <name type="scientific">Chloroflexus aurantiacus (strain ATCC 29366 / DSM 635 / J-10-fl)</name>
    <dbReference type="NCBI Taxonomy" id="324602"/>
    <lineage>
        <taxon>Bacteria</taxon>
        <taxon>Bacillati</taxon>
        <taxon>Chloroflexota</taxon>
        <taxon>Chloroflexia</taxon>
        <taxon>Chloroflexales</taxon>
        <taxon>Chloroflexineae</taxon>
        <taxon>Chloroflexaceae</taxon>
        <taxon>Chloroflexus</taxon>
    </lineage>
</organism>
<dbReference type="Pfam" id="PF00128">
    <property type="entry name" value="Alpha-amylase"/>
    <property type="match status" value="1"/>
</dbReference>
<dbReference type="PANTHER" id="PTHR10357:SF210">
    <property type="entry name" value="MALTODEXTRIN GLUCOSIDASE"/>
    <property type="match status" value="1"/>
</dbReference>
<dbReference type="Gene3D" id="2.60.40.10">
    <property type="entry name" value="Immunoglobulins"/>
    <property type="match status" value="1"/>
</dbReference>
<dbReference type="RefSeq" id="WP_012257409.1">
    <property type="nucleotide sequence ID" value="NC_010175.1"/>
</dbReference>
<dbReference type="SUPFAM" id="SSF81296">
    <property type="entry name" value="E set domains"/>
    <property type="match status" value="1"/>
</dbReference>
<dbReference type="AlphaFoldDB" id="A9WAX4"/>
<dbReference type="SMART" id="SM00642">
    <property type="entry name" value="Aamy"/>
    <property type="match status" value="1"/>
</dbReference>
<evidence type="ECO:0000256" key="3">
    <source>
        <dbReference type="PIRSR" id="PIRSR036918-50"/>
    </source>
</evidence>
<evidence type="ECO:0000259" key="5">
    <source>
        <dbReference type="SMART" id="SM00642"/>
    </source>
</evidence>
<dbReference type="SUPFAM" id="SSF51445">
    <property type="entry name" value="(Trans)glycosidases"/>
    <property type="match status" value="1"/>
</dbReference>
<dbReference type="InterPro" id="IPR013780">
    <property type="entry name" value="Glyco_hydro_b"/>
</dbReference>
<protein>
    <submittedName>
        <fullName evidence="6">Alpha amylase catalytic region</fullName>
    </submittedName>
</protein>
<feature type="domain" description="Glycosyl hydrolase family 13 catalytic" evidence="5">
    <location>
        <begin position="132"/>
        <end position="523"/>
    </location>
</feature>
<dbReference type="PANTHER" id="PTHR10357">
    <property type="entry name" value="ALPHA-AMYLASE FAMILY MEMBER"/>
    <property type="match status" value="1"/>
</dbReference>
<dbReference type="Pfam" id="PF22460">
    <property type="entry name" value="Neopullulanase-like_C"/>
    <property type="match status" value="1"/>
</dbReference>
<dbReference type="NCBIfam" id="NF008051">
    <property type="entry name" value="PRK10785.1"/>
    <property type="match status" value="1"/>
</dbReference>
<dbReference type="KEGG" id="cau:Caur_1536"/>
<accession>A9WAX4</accession>
<sequence length="620" mass="70885">MSTVHWETSIHHDGSPMYLRFSGRPGDTAVFRLRMAADAPVSGVFLRTCPDGEQHFTPLRDLGVRGVCRWWEGELPIRMLRTNYRFLIRADDCSRWYSAGGITRHYPTDANDFVVLANYHAPAWVRDAVFYQIFPDRFADGDPTNNVRDGAYLYHGRPVVARRWDERPNRATGSIEFYGGDLQGIAQRIDYLTDLGVSALYLNPIFRAPSNHKYDVEDYTSIDPHLGGEAGLLRLREVLDERAMKLVLDIVPNHCGVTHPWFVAAQANPRAPTAEFFMFRRHPDDYESWLGVKTLPKLNYRSVRLRDVMYAGQDAIMRYWLRPPYRIDGWRIDVANMLGRLGTDNLGHKIGRGIRRAVKAEQPEAYLLGEHFFDGTPHLQGEELDATMNYQGFTFPIWRWLGGFEFNPQRPEADPRPIATETVVAQWTAFRAAIPWQIASQQFNLLGSHDTPRLRTIVGDDLARVRVAMTLLFCYPGVPCIYYGDEIGLTGGGDPDCRRPMPWDEREWDHDLRAFVQRLARLRRQSPALRWGGFQQLYANGETIAFQREAPEERMIIVVRRSDDGQRLLPVRHGGLADGVHLRELFSGAETVVRNGMLDIGNLPATGAQIWQTTDKDNVF</sequence>
<feature type="active site" description="Proton donor" evidence="3">
    <location>
        <position position="370"/>
    </location>
</feature>
<dbReference type="PIRSF" id="PIRSF036918">
    <property type="entry name" value="Maltodextrin_glucosidase"/>
    <property type="match status" value="1"/>
</dbReference>
<dbReference type="EMBL" id="CP000909">
    <property type="protein sequence ID" value="ABY34755.1"/>
    <property type="molecule type" value="Genomic_DNA"/>
</dbReference>
<evidence type="ECO:0000256" key="2">
    <source>
        <dbReference type="ARBA" id="ARBA00023295"/>
    </source>
</evidence>
<dbReference type="CAZy" id="GH13">
    <property type="family name" value="Glycoside Hydrolase Family 13"/>
</dbReference>
<evidence type="ECO:0000256" key="4">
    <source>
        <dbReference type="PIRSR" id="PIRSR036918-51"/>
    </source>
</evidence>
<dbReference type="eggNOG" id="COG3280">
    <property type="taxonomic scope" value="Bacteria"/>
</dbReference>
<evidence type="ECO:0000313" key="7">
    <source>
        <dbReference type="Proteomes" id="UP000002008"/>
    </source>
</evidence>
<dbReference type="GO" id="GO:0005975">
    <property type="term" value="P:carbohydrate metabolic process"/>
    <property type="evidence" value="ECO:0007669"/>
    <property type="project" value="InterPro"/>
</dbReference>
<dbReference type="InterPro" id="IPR055138">
    <property type="entry name" value="Neopullulanase-like_C"/>
</dbReference>
<feature type="active site" description="Nucleophile" evidence="3">
    <location>
        <position position="333"/>
    </location>
</feature>
<dbReference type="SUPFAM" id="SSF51011">
    <property type="entry name" value="Glycosyl hydrolase domain"/>
    <property type="match status" value="1"/>
</dbReference>
<reference evidence="7" key="1">
    <citation type="journal article" date="2011" name="BMC Genomics">
        <title>Complete genome sequence of the filamentous anoxygenic phototrophic bacterium Chloroflexus aurantiacus.</title>
        <authorList>
            <person name="Tang K.H."/>
            <person name="Barry K."/>
            <person name="Chertkov O."/>
            <person name="Dalin E."/>
            <person name="Han C.S."/>
            <person name="Hauser L.J."/>
            <person name="Honchak B.M."/>
            <person name="Karbach L.E."/>
            <person name="Land M.L."/>
            <person name="Lapidus A."/>
            <person name="Larimer F.W."/>
            <person name="Mikhailova N."/>
            <person name="Pitluck S."/>
            <person name="Pierson B.K."/>
            <person name="Blankenship R.E."/>
        </authorList>
    </citation>
    <scope>NUCLEOTIDE SEQUENCE [LARGE SCALE GENOMIC DNA]</scope>
    <source>
        <strain evidence="7">ATCC 29366 / DSM 635 / J-10-fl</strain>
    </source>
</reference>
<proteinExistence type="predicted"/>
<dbReference type="STRING" id="324602.Caur_1536"/>
<dbReference type="HOGENOM" id="CLU_006462_6_4_0"/>
<keyword evidence="1" id="KW-0378">Hydrolase</keyword>
<evidence type="ECO:0000256" key="1">
    <source>
        <dbReference type="ARBA" id="ARBA00022801"/>
    </source>
</evidence>
<name>A9WAX4_CHLAA</name>
<dbReference type="InterPro" id="IPR013783">
    <property type="entry name" value="Ig-like_fold"/>
</dbReference>
<dbReference type="GO" id="GO:0005737">
    <property type="term" value="C:cytoplasm"/>
    <property type="evidence" value="ECO:0007669"/>
    <property type="project" value="InterPro"/>
</dbReference>
<dbReference type="InterPro" id="IPR014756">
    <property type="entry name" value="Ig_E-set"/>
</dbReference>